<protein>
    <submittedName>
        <fullName evidence="3">Uncharacterized protein</fullName>
    </submittedName>
</protein>
<evidence type="ECO:0000259" key="2">
    <source>
        <dbReference type="Pfam" id="PF13439"/>
    </source>
</evidence>
<accession>A0A090I4E4</accession>
<dbReference type="RefSeq" id="WP_048071937.1">
    <property type="nucleotide sequence ID" value="NZ_JARVXG010000041.1"/>
</dbReference>
<gene>
    <name evidence="3" type="ORF">DSM1535_0256</name>
</gene>
<dbReference type="InterPro" id="IPR028098">
    <property type="entry name" value="Glyco_trans_4-like_N"/>
</dbReference>
<dbReference type="EMBL" id="LN515531">
    <property type="protein sequence ID" value="CEA12620.1"/>
    <property type="molecule type" value="Genomic_DNA"/>
</dbReference>
<dbReference type="KEGG" id="mfi:DSM1535_0256"/>
<dbReference type="SUPFAM" id="SSF53756">
    <property type="entry name" value="UDP-Glycosyltransferase/glycogen phosphorylase"/>
    <property type="match status" value="1"/>
</dbReference>
<dbReference type="GO" id="GO:0016757">
    <property type="term" value="F:glycosyltransferase activity"/>
    <property type="evidence" value="ECO:0007669"/>
    <property type="project" value="InterPro"/>
</dbReference>
<organism evidence="3">
    <name type="scientific">Methanobacterium formicicum</name>
    <dbReference type="NCBI Taxonomy" id="2162"/>
    <lineage>
        <taxon>Archaea</taxon>
        <taxon>Methanobacteriati</taxon>
        <taxon>Methanobacteriota</taxon>
        <taxon>Methanomada group</taxon>
        <taxon>Methanobacteria</taxon>
        <taxon>Methanobacteriales</taxon>
        <taxon>Methanobacteriaceae</taxon>
        <taxon>Methanobacterium</taxon>
    </lineage>
</organism>
<feature type="domain" description="Glycosyltransferase subfamily 4-like N-terminal" evidence="2">
    <location>
        <begin position="19"/>
        <end position="206"/>
    </location>
</feature>
<reference evidence="3" key="1">
    <citation type="submission" date="2014-08" db="EMBL/GenBank/DDBJ databases">
        <authorList>
            <person name="Wibberg D."/>
        </authorList>
    </citation>
    <scope>NUCLEOTIDE SEQUENCE</scope>
</reference>
<dbReference type="InterPro" id="IPR001296">
    <property type="entry name" value="Glyco_trans_1"/>
</dbReference>
<sequence length="408" mass="47243">MKILMVVAYFPPEIGSAAHVYYDLARAFIKKGHEVHVLTSYPREFNLDKRDMGKTFHYYEKMDGIEVHRSKHFSIRDFPLFRGLEHFILPYQYFREYKRMNTKFDVCLMYIPPLPLYQLANKIRKYDGTPSILNYQDFHPQELIDVNYGGIQRNLIMIKLLEYMEKKSYKTADYITVLSEGGIDYVVNKGADPSKVTHIYNGIHPSDIEIFEAHKDFKKKENIEDKFLISYAGILSPFQGIDNILNVAKELKDHKDIIFYLAGDGMIKEHLEDRINNENISNLKLLPFQPREEYFNLVNSSDISIVSLDERMLAPCLPGKLTNLLSLKQPIISIVSPEAETAHFIELANCGILVEPGDVLGFKNAILKLKEDSVLKKTLGNNGRNFVEKKMNLDKNVEVYQKIINKLY</sequence>
<dbReference type="AlphaFoldDB" id="A0A090I4E4"/>
<dbReference type="Pfam" id="PF13439">
    <property type="entry name" value="Glyco_transf_4"/>
    <property type="match status" value="1"/>
</dbReference>
<feature type="domain" description="Glycosyl transferase family 1" evidence="1">
    <location>
        <begin position="217"/>
        <end position="385"/>
    </location>
</feature>
<dbReference type="PATRIC" id="fig|2162.9.peg.268"/>
<evidence type="ECO:0000259" key="1">
    <source>
        <dbReference type="Pfam" id="PF00534"/>
    </source>
</evidence>
<proteinExistence type="predicted"/>
<dbReference type="PANTHER" id="PTHR12526">
    <property type="entry name" value="GLYCOSYLTRANSFERASE"/>
    <property type="match status" value="1"/>
</dbReference>
<dbReference type="Gene3D" id="3.40.50.2000">
    <property type="entry name" value="Glycogen Phosphorylase B"/>
    <property type="match status" value="2"/>
</dbReference>
<dbReference type="CDD" id="cd03794">
    <property type="entry name" value="GT4_WbuB-like"/>
    <property type="match status" value="1"/>
</dbReference>
<name>A0A090I4E4_METFO</name>
<dbReference type="Pfam" id="PF00534">
    <property type="entry name" value="Glycos_transf_1"/>
    <property type="match status" value="1"/>
</dbReference>
<evidence type="ECO:0000313" key="3">
    <source>
        <dbReference type="EMBL" id="CEA12620.1"/>
    </source>
</evidence>
<dbReference type="PANTHER" id="PTHR12526:SF609">
    <property type="entry name" value="LIPOPOLYSACCHARIDE BIOSYNTHESIS PROTEIN"/>
    <property type="match status" value="1"/>
</dbReference>